<protein>
    <submittedName>
        <fullName evidence="3">Transposase</fullName>
    </submittedName>
</protein>
<dbReference type="Pfam" id="PF04754">
    <property type="entry name" value="Transposase_31"/>
    <property type="match status" value="1"/>
</dbReference>
<dbReference type="PANTHER" id="PTHR34611:SF2">
    <property type="entry name" value="INACTIVE RECOMBINATION-PROMOTING NUCLEASE-LIKE PROTEIN RPNE-RELATED"/>
    <property type="match status" value="1"/>
</dbReference>
<accession>A0A377YQ16</accession>
<evidence type="ECO:0000313" key="3">
    <source>
        <dbReference type="EMBL" id="STU47421.1"/>
    </source>
</evidence>
<feature type="domain" description="Transposase (putative) YhgA-like" evidence="2">
    <location>
        <begin position="7"/>
        <end position="194"/>
    </location>
</feature>
<dbReference type="InterPro" id="IPR010106">
    <property type="entry name" value="RpnA"/>
</dbReference>
<dbReference type="InterPro" id="IPR006842">
    <property type="entry name" value="Transposase_31"/>
</dbReference>
<dbReference type="Proteomes" id="UP000254103">
    <property type="component" value="Unassembled WGS sequence"/>
</dbReference>
<dbReference type="GO" id="GO:1990238">
    <property type="term" value="F:double-stranded DNA endonuclease activity"/>
    <property type="evidence" value="ECO:0007669"/>
    <property type="project" value="TreeGrafter"/>
</dbReference>
<dbReference type="EMBL" id="UGLJ01000006">
    <property type="protein sequence ID" value="STU47421.1"/>
    <property type="molecule type" value="Genomic_DNA"/>
</dbReference>
<evidence type="ECO:0000256" key="1">
    <source>
        <dbReference type="ARBA" id="ARBA00009787"/>
    </source>
</evidence>
<proteinExistence type="inferred from homology"/>
<dbReference type="AlphaFoldDB" id="A0A377YQ16"/>
<name>A0A377YQ16_KLEPN</name>
<gene>
    <name evidence="3" type="ORF">NCTC5052_05591</name>
</gene>
<evidence type="ECO:0000259" key="2">
    <source>
        <dbReference type="Pfam" id="PF04754"/>
    </source>
</evidence>
<sequence>MSKPTASPHDAVFKAFLTHLETARDFLQLHLPSSLLRVCNLDTLKLESGSFIEDDLRACYSDVLYSLDTARGDGYVYCLIEHQSRPDKTMAFRLMRYAIAAMQRHLEAGHERLPLVIPLMFYHGQTSPYPYSLDWLALFDEPQLARQLYGSAFPLVDVTVIPDDDIMQHRRMAVLELLQKHVRQRDLARAARPAGHAAADGVHYR</sequence>
<dbReference type="InterPro" id="IPR051699">
    <property type="entry name" value="Rpn/YhgA-like_nuclease"/>
</dbReference>
<dbReference type="GO" id="GO:0006310">
    <property type="term" value="P:DNA recombination"/>
    <property type="evidence" value="ECO:0007669"/>
    <property type="project" value="TreeGrafter"/>
</dbReference>
<comment type="similarity">
    <text evidence="1">Belongs to the Rpn/YhgA-like nuclease family.</text>
</comment>
<reference evidence="3 4" key="1">
    <citation type="submission" date="2018-06" db="EMBL/GenBank/DDBJ databases">
        <authorList>
            <consortium name="Pathogen Informatics"/>
            <person name="Doyle S."/>
        </authorList>
    </citation>
    <scope>NUCLEOTIDE SEQUENCE [LARGE SCALE GENOMIC DNA]</scope>
    <source>
        <strain evidence="3 4">NCTC5052</strain>
    </source>
</reference>
<evidence type="ECO:0000313" key="4">
    <source>
        <dbReference type="Proteomes" id="UP000254103"/>
    </source>
</evidence>
<dbReference type="PANTHER" id="PTHR34611">
    <property type="match status" value="1"/>
</dbReference>
<organism evidence="3 4">
    <name type="scientific">Klebsiella pneumoniae</name>
    <dbReference type="NCBI Taxonomy" id="573"/>
    <lineage>
        <taxon>Bacteria</taxon>
        <taxon>Pseudomonadati</taxon>
        <taxon>Pseudomonadota</taxon>
        <taxon>Gammaproteobacteria</taxon>
        <taxon>Enterobacterales</taxon>
        <taxon>Enterobacteriaceae</taxon>
        <taxon>Klebsiella/Raoultella group</taxon>
        <taxon>Klebsiella</taxon>
        <taxon>Klebsiella pneumoniae complex</taxon>
    </lineage>
</organism>
<dbReference type="NCBIfam" id="TIGR01784">
    <property type="entry name" value="T_den_put_tspse"/>
    <property type="match status" value="1"/>
</dbReference>